<feature type="transmembrane region" description="Helical" evidence="5">
    <location>
        <begin position="160"/>
        <end position="180"/>
    </location>
</feature>
<dbReference type="PANTHER" id="PTHR28128">
    <property type="entry name" value="GOLGI APPARATUS MEMBRANE PROTEIN TVP15"/>
    <property type="match status" value="1"/>
</dbReference>
<protein>
    <submittedName>
        <fullName evidence="6">Uncharacterized protein</fullName>
    </submittedName>
</protein>
<feature type="transmembrane region" description="Helical" evidence="5">
    <location>
        <begin position="127"/>
        <end position="145"/>
    </location>
</feature>
<comment type="subcellular location">
    <subcellularLocation>
        <location evidence="1">Membrane</location>
        <topology evidence="1">Multi-pass membrane protein</topology>
    </subcellularLocation>
</comment>
<feature type="transmembrane region" description="Helical" evidence="5">
    <location>
        <begin position="72"/>
        <end position="93"/>
    </location>
</feature>
<organism evidence="6 7">
    <name type="scientific">Aphanomyces invadans</name>
    <dbReference type="NCBI Taxonomy" id="157072"/>
    <lineage>
        <taxon>Eukaryota</taxon>
        <taxon>Sar</taxon>
        <taxon>Stramenopiles</taxon>
        <taxon>Oomycota</taxon>
        <taxon>Saprolegniomycetes</taxon>
        <taxon>Saprolegniales</taxon>
        <taxon>Verrucalvaceae</taxon>
        <taxon>Aphanomyces</taxon>
    </lineage>
</organism>
<evidence type="ECO:0000313" key="6">
    <source>
        <dbReference type="EMBL" id="RHY34339.1"/>
    </source>
</evidence>
<evidence type="ECO:0000256" key="2">
    <source>
        <dbReference type="ARBA" id="ARBA00022692"/>
    </source>
</evidence>
<name>A0A418B843_9STRA</name>
<dbReference type="PANTHER" id="PTHR28128:SF1">
    <property type="entry name" value="GOLGI APPARATUS MEMBRANE PROTEIN TVP15"/>
    <property type="match status" value="1"/>
</dbReference>
<feature type="transmembrane region" description="Helical" evidence="5">
    <location>
        <begin position="187"/>
        <end position="209"/>
    </location>
</feature>
<keyword evidence="4 5" id="KW-0472">Membrane</keyword>
<accession>A0A418B843</accession>
<evidence type="ECO:0000313" key="7">
    <source>
        <dbReference type="Proteomes" id="UP000285060"/>
    </source>
</evidence>
<dbReference type="GO" id="GO:0016020">
    <property type="term" value="C:membrane"/>
    <property type="evidence" value="ECO:0007669"/>
    <property type="project" value="UniProtKB-SubCell"/>
</dbReference>
<dbReference type="EMBL" id="QUSY01000033">
    <property type="protein sequence ID" value="RHY34339.1"/>
    <property type="molecule type" value="Genomic_DNA"/>
</dbReference>
<feature type="transmembrane region" description="Helical" evidence="5">
    <location>
        <begin position="12"/>
        <end position="29"/>
    </location>
</feature>
<keyword evidence="3 5" id="KW-1133">Transmembrane helix</keyword>
<feature type="transmembrane region" description="Helical" evidence="5">
    <location>
        <begin position="215"/>
        <end position="236"/>
    </location>
</feature>
<feature type="transmembrane region" description="Helical" evidence="5">
    <location>
        <begin position="99"/>
        <end position="115"/>
    </location>
</feature>
<keyword evidence="2 5" id="KW-0812">Transmembrane</keyword>
<dbReference type="AlphaFoldDB" id="A0A418B843"/>
<dbReference type="VEuPathDB" id="FungiDB:H310_02260"/>
<dbReference type="InterPro" id="IPR013714">
    <property type="entry name" value="Golgi_TVP15"/>
</dbReference>
<feature type="transmembrane region" description="Helical" evidence="5">
    <location>
        <begin position="44"/>
        <end position="65"/>
    </location>
</feature>
<evidence type="ECO:0000256" key="4">
    <source>
        <dbReference type="ARBA" id="ARBA00023136"/>
    </source>
</evidence>
<reference evidence="6 7" key="1">
    <citation type="submission" date="2018-08" db="EMBL/GenBank/DDBJ databases">
        <title>Aphanomyces genome sequencing and annotation.</title>
        <authorList>
            <person name="Minardi D."/>
            <person name="Oidtmann B."/>
            <person name="Van Der Giezen M."/>
            <person name="Studholme D.J."/>
        </authorList>
    </citation>
    <scope>NUCLEOTIDE SEQUENCE [LARGE SCALE GENOMIC DNA]</scope>
    <source>
        <strain evidence="6 7">NJM0002</strain>
    </source>
</reference>
<proteinExistence type="predicted"/>
<keyword evidence="7" id="KW-1185">Reference proteome</keyword>
<evidence type="ECO:0000256" key="5">
    <source>
        <dbReference type="SAM" id="Phobius"/>
    </source>
</evidence>
<evidence type="ECO:0000256" key="3">
    <source>
        <dbReference type="ARBA" id="ARBA00022989"/>
    </source>
</evidence>
<comment type="caution">
    <text evidence="6">The sequence shown here is derived from an EMBL/GenBank/DDBJ whole genome shotgun (WGS) entry which is preliminary data.</text>
</comment>
<gene>
    <name evidence="6" type="ORF">DYB32_001022</name>
</gene>
<sequence length="249" mass="27201">MVTSVVKVHQFSMAVSGLLCTIAAVWSFVNDSYGGSFQGSVARISLRVFQIALSLVLLATTGLGLKRPLKWFGLLESYVGSGLYAIFLGFFTLSLGNDFGLYSTITILVVGFLSKGRWPAVVKMHQIGMAVAGLLCTIAAVWAFVGDKYHDSYQNSVARVSLRVFQIALSLVLLMTAGFGMKQPLKWFGLLDSFVGSGLFAIFLGFFTLHLDNDYGLYSTIVIMVVGVLSILYGMFVKDERHDYPPLMA</sequence>
<dbReference type="Proteomes" id="UP000285060">
    <property type="component" value="Unassembled WGS sequence"/>
</dbReference>
<dbReference type="VEuPathDB" id="FungiDB:H310_02259"/>
<evidence type="ECO:0000256" key="1">
    <source>
        <dbReference type="ARBA" id="ARBA00004141"/>
    </source>
</evidence>